<sequence>MIFCVINEQGRERNVNSALWDAIASKHYTIFRIIFQHAALRNQNMAGDLLCRAAKKNELTVMKDLIKQGLNINAKDGRNATAIHVAITEGHVEMVWFLVMNGADVSDCSSIINQMLQKRKIGHLIEFMPGEIILKGRYEEEKHVGRRYNRPIIPRVTIYRGHPSLRKEKSVTQASKVIRLPDSFEQLKTIAGQSFDFDAKDATLMTECCAEIDCFEILVKNSLRWNSIALLGIVEAIFYI</sequence>
<proteinExistence type="predicted"/>
<dbReference type="InterPro" id="IPR021789">
    <property type="entry name" value="KHA_dom"/>
</dbReference>
<gene>
    <name evidence="9" type="ORF">VNO80_28347</name>
</gene>
<dbReference type="Proteomes" id="UP001374584">
    <property type="component" value="Unassembled WGS sequence"/>
</dbReference>
<keyword evidence="4" id="KW-0406">Ion transport</keyword>
<dbReference type="PANTHER" id="PTHR45743:SF21">
    <property type="entry name" value="POTASSIUM CHANNEL AKT2_3"/>
    <property type="match status" value="1"/>
</dbReference>
<evidence type="ECO:0000313" key="10">
    <source>
        <dbReference type="Proteomes" id="UP001374584"/>
    </source>
</evidence>
<dbReference type="SMART" id="SM00248">
    <property type="entry name" value="ANK"/>
    <property type="match status" value="3"/>
</dbReference>
<evidence type="ECO:0000256" key="3">
    <source>
        <dbReference type="ARBA" id="ARBA00022826"/>
    </source>
</evidence>
<dbReference type="Pfam" id="PF11834">
    <property type="entry name" value="KHA"/>
    <property type="match status" value="1"/>
</dbReference>
<dbReference type="SUPFAM" id="SSF48403">
    <property type="entry name" value="Ankyrin repeat"/>
    <property type="match status" value="1"/>
</dbReference>
<evidence type="ECO:0000256" key="2">
    <source>
        <dbReference type="ARBA" id="ARBA00022538"/>
    </source>
</evidence>
<feature type="repeat" description="ANK" evidence="7">
    <location>
        <begin position="78"/>
        <end position="110"/>
    </location>
</feature>
<dbReference type="Pfam" id="PF12796">
    <property type="entry name" value="Ank_2"/>
    <property type="match status" value="1"/>
</dbReference>
<keyword evidence="5" id="KW-0630">Potassium</keyword>
<accession>A0AAN9QBB4</accession>
<feature type="domain" description="KHA" evidence="8">
    <location>
        <begin position="155"/>
        <end position="215"/>
    </location>
</feature>
<dbReference type="GO" id="GO:0005249">
    <property type="term" value="F:voltage-gated potassium channel activity"/>
    <property type="evidence" value="ECO:0007669"/>
    <property type="project" value="InterPro"/>
</dbReference>
<dbReference type="GO" id="GO:0034702">
    <property type="term" value="C:monoatomic ion channel complex"/>
    <property type="evidence" value="ECO:0007669"/>
    <property type="project" value="UniProtKB-KW"/>
</dbReference>
<keyword evidence="3" id="KW-0631">Potassium channel</keyword>
<dbReference type="PROSITE" id="PS50088">
    <property type="entry name" value="ANK_REPEAT"/>
    <property type="match status" value="1"/>
</dbReference>
<keyword evidence="10" id="KW-1185">Reference proteome</keyword>
<comment type="subcellular location">
    <subcellularLocation>
        <location evidence="1">Cell membrane</location>
        <topology evidence="1">Peripheral membrane protein</topology>
        <orientation evidence="1">Cytoplasmic side</orientation>
    </subcellularLocation>
</comment>
<dbReference type="GO" id="GO:0005886">
    <property type="term" value="C:plasma membrane"/>
    <property type="evidence" value="ECO:0007669"/>
    <property type="project" value="UniProtKB-SubCell"/>
</dbReference>
<evidence type="ECO:0000313" key="9">
    <source>
        <dbReference type="EMBL" id="KAK7331610.1"/>
    </source>
</evidence>
<evidence type="ECO:0000256" key="6">
    <source>
        <dbReference type="ARBA" id="ARBA00023303"/>
    </source>
</evidence>
<protein>
    <recommendedName>
        <fullName evidence="8">KHA domain-containing protein</fullName>
    </recommendedName>
</protein>
<evidence type="ECO:0000256" key="5">
    <source>
        <dbReference type="ARBA" id="ARBA00022958"/>
    </source>
</evidence>
<evidence type="ECO:0000256" key="1">
    <source>
        <dbReference type="ARBA" id="ARBA00004413"/>
    </source>
</evidence>
<evidence type="ECO:0000256" key="7">
    <source>
        <dbReference type="PROSITE-ProRule" id="PRU00023"/>
    </source>
</evidence>
<organism evidence="9 10">
    <name type="scientific">Phaseolus coccineus</name>
    <name type="common">Scarlet runner bean</name>
    <name type="synonym">Phaseolus multiflorus</name>
    <dbReference type="NCBI Taxonomy" id="3886"/>
    <lineage>
        <taxon>Eukaryota</taxon>
        <taxon>Viridiplantae</taxon>
        <taxon>Streptophyta</taxon>
        <taxon>Embryophyta</taxon>
        <taxon>Tracheophyta</taxon>
        <taxon>Spermatophyta</taxon>
        <taxon>Magnoliopsida</taxon>
        <taxon>eudicotyledons</taxon>
        <taxon>Gunneridae</taxon>
        <taxon>Pentapetalae</taxon>
        <taxon>rosids</taxon>
        <taxon>fabids</taxon>
        <taxon>Fabales</taxon>
        <taxon>Fabaceae</taxon>
        <taxon>Papilionoideae</taxon>
        <taxon>50 kb inversion clade</taxon>
        <taxon>NPAAA clade</taxon>
        <taxon>indigoferoid/millettioid clade</taxon>
        <taxon>Phaseoleae</taxon>
        <taxon>Phaseolus</taxon>
    </lineage>
</organism>
<keyword evidence="4" id="KW-0851">Voltage-gated channel</keyword>
<dbReference type="InterPro" id="IPR045319">
    <property type="entry name" value="KAT/AKT"/>
</dbReference>
<keyword evidence="7" id="KW-0040">ANK repeat</keyword>
<dbReference type="AlphaFoldDB" id="A0AAN9QBB4"/>
<reference evidence="9 10" key="1">
    <citation type="submission" date="2024-01" db="EMBL/GenBank/DDBJ databases">
        <title>The genomes of 5 underutilized Papilionoideae crops provide insights into root nodulation and disease resistanc.</title>
        <authorList>
            <person name="Jiang F."/>
        </authorList>
    </citation>
    <scope>NUCLEOTIDE SEQUENCE [LARGE SCALE GENOMIC DNA]</scope>
    <source>
        <strain evidence="9">JINMINGXINNONG_FW02</strain>
        <tissue evidence="9">Leaves</tissue>
    </source>
</reference>
<dbReference type="PANTHER" id="PTHR45743">
    <property type="entry name" value="POTASSIUM CHANNEL AKT1"/>
    <property type="match status" value="1"/>
</dbReference>
<evidence type="ECO:0000256" key="4">
    <source>
        <dbReference type="ARBA" id="ARBA00022882"/>
    </source>
</evidence>
<dbReference type="Gene3D" id="1.25.40.20">
    <property type="entry name" value="Ankyrin repeat-containing domain"/>
    <property type="match status" value="1"/>
</dbReference>
<evidence type="ECO:0000259" key="8">
    <source>
        <dbReference type="Pfam" id="PF11834"/>
    </source>
</evidence>
<dbReference type="EMBL" id="JAYMYR010000011">
    <property type="protein sequence ID" value="KAK7331610.1"/>
    <property type="molecule type" value="Genomic_DNA"/>
</dbReference>
<dbReference type="InterPro" id="IPR036770">
    <property type="entry name" value="Ankyrin_rpt-contain_sf"/>
</dbReference>
<comment type="caution">
    <text evidence="9">The sequence shown here is derived from an EMBL/GenBank/DDBJ whole genome shotgun (WGS) entry which is preliminary data.</text>
</comment>
<keyword evidence="4" id="KW-0813">Transport</keyword>
<keyword evidence="6" id="KW-0407">Ion channel</keyword>
<dbReference type="InterPro" id="IPR002110">
    <property type="entry name" value="Ankyrin_rpt"/>
</dbReference>
<keyword evidence="2" id="KW-0633">Potassium transport</keyword>
<name>A0AAN9QBB4_PHACN</name>
<dbReference type="PROSITE" id="PS50297">
    <property type="entry name" value="ANK_REP_REGION"/>
    <property type="match status" value="1"/>
</dbReference>